<protein>
    <submittedName>
        <fullName evidence="2">MG2 domain protein</fullName>
    </submittedName>
</protein>
<proteinExistence type="predicted"/>
<keyword evidence="1" id="KW-0812">Transmembrane</keyword>
<keyword evidence="1" id="KW-0472">Membrane</keyword>
<dbReference type="Proteomes" id="UP000249949">
    <property type="component" value="Chromosome"/>
</dbReference>
<gene>
    <name evidence="2" type="ORF">NMSP_1370</name>
</gene>
<dbReference type="NCBIfam" id="TIGR04296">
    <property type="entry name" value="PEFG-CTERM"/>
    <property type="match status" value="1"/>
</dbReference>
<sequence length="274" mass="28267">MAVAIMSVTSVNQDAFAKDAGMSLTAIAEEDGTIISISGETTSNITDVTLRVISPNGSNVVAVDQLTPDANGEFSTQFNVSNWTQDGMYEIKANQGTSLLYSITVSVDVNGGLTAETSATNSSMVDNYASSEAIAITSASSDEMGGLSISANAMEGSDTIEITGQTSKTNQDVTFTVTSPNGNLVSVDQVSPESDGSFAADILVGGPLWSQDGAYTVTAQQGNDSMFIDSVEVEVADGLVVPEFGTIAAMILAVAIISIVAISAKSRLSIVPRY</sequence>
<dbReference type="AlphaFoldDB" id="A0A2Z2HLZ7"/>
<keyword evidence="3" id="KW-1185">Reference proteome</keyword>
<dbReference type="InterPro" id="IPR027560">
    <property type="entry name" value="PEFG-CTERM"/>
</dbReference>
<reference evidence="2 3" key="1">
    <citation type="journal article" date="2017" name="Environ. Microbiol.">
        <title>Genome and epigenome of a novel marine Thaumarchaeota strain suggest viral infection, phosphorothioation DNA modification and multiple restriction systems.</title>
        <authorList>
            <person name="Ahlgren N.A."/>
            <person name="Chen Y."/>
            <person name="Needham D.M."/>
            <person name="Parada A.E."/>
            <person name="Sachdeva R."/>
            <person name="Trinh V."/>
            <person name="Chen T."/>
            <person name="Fuhrman J.A."/>
        </authorList>
    </citation>
    <scope>NUCLEOTIDE SEQUENCE [LARGE SCALE GENOMIC DNA]</scope>
    <source>
        <strain evidence="2 3">SPOT01</strain>
    </source>
</reference>
<name>A0A2Z2HLZ7_9ARCH</name>
<evidence type="ECO:0000256" key="1">
    <source>
        <dbReference type="SAM" id="Phobius"/>
    </source>
</evidence>
<evidence type="ECO:0000313" key="3">
    <source>
        <dbReference type="Proteomes" id="UP000249949"/>
    </source>
</evidence>
<dbReference type="KEGG" id="nct:NMSP_1370"/>
<feature type="transmembrane region" description="Helical" evidence="1">
    <location>
        <begin position="244"/>
        <end position="264"/>
    </location>
</feature>
<dbReference type="EMBL" id="CP021324">
    <property type="protein sequence ID" value="ARS64983.1"/>
    <property type="molecule type" value="Genomic_DNA"/>
</dbReference>
<accession>A0A2Z2HLZ7</accession>
<keyword evidence="1" id="KW-1133">Transmembrane helix</keyword>
<evidence type="ECO:0000313" key="2">
    <source>
        <dbReference type="EMBL" id="ARS64983.1"/>
    </source>
</evidence>
<organism evidence="2 3">
    <name type="scientific">Candidatus Nitrosomarinus catalinensis</name>
    <dbReference type="NCBI Taxonomy" id="1898749"/>
    <lineage>
        <taxon>Archaea</taxon>
        <taxon>Nitrososphaerota</taxon>
        <taxon>Nitrososphaeria</taxon>
        <taxon>Nitrosopumilales</taxon>
        <taxon>Nitrosopumilaceae</taxon>
        <taxon>Candidatus Nitrosomarinus</taxon>
    </lineage>
</organism>